<evidence type="ECO:0000313" key="2">
    <source>
        <dbReference type="EMBL" id="PJE68688.1"/>
    </source>
</evidence>
<accession>A0A2M8L4Q9</accession>
<feature type="domain" description="Type II secretion system protein GspE N-terminal" evidence="1">
    <location>
        <begin position="63"/>
        <end position="140"/>
    </location>
</feature>
<feature type="non-terminal residue" evidence="2">
    <location>
        <position position="157"/>
    </location>
</feature>
<sequence length="157" mass="18307">MTLLEYLIEKRVIDKKQASSLEYDVKVSGKKEEEIIVERGIVPENILFTFKSENLKIPLKKVIPEEVPLEILELIPHESAEYYRMISLSKKEKMLEVGMVYPEDLKAQEALKFLSRQGKFNYQIVLVSLSTFNDLLKQYRTLKKEVKIALAELETEL</sequence>
<dbReference type="Pfam" id="PF05157">
    <property type="entry name" value="MshEN"/>
    <property type="match status" value="1"/>
</dbReference>
<dbReference type="AlphaFoldDB" id="A0A2M8L4Q9"/>
<dbReference type="InterPro" id="IPR007831">
    <property type="entry name" value="T2SS_GspE_N"/>
</dbReference>
<name>A0A2M8L4Q9_9BACT</name>
<organism evidence="2 3">
    <name type="scientific">Candidatus Shapirobacteria bacterium CG10_big_fil_rev_8_21_14_0_10_38_14</name>
    <dbReference type="NCBI Taxonomy" id="1974483"/>
    <lineage>
        <taxon>Bacteria</taxon>
        <taxon>Candidatus Shapironibacteriota</taxon>
    </lineage>
</organism>
<dbReference type="EMBL" id="PFEL01000113">
    <property type="protein sequence ID" value="PJE68688.1"/>
    <property type="molecule type" value="Genomic_DNA"/>
</dbReference>
<dbReference type="Proteomes" id="UP000229500">
    <property type="component" value="Unassembled WGS sequence"/>
</dbReference>
<reference evidence="3" key="1">
    <citation type="submission" date="2017-09" db="EMBL/GenBank/DDBJ databases">
        <title>Depth-based differentiation of microbial function through sediment-hosted aquifers and enrichment of novel symbionts in the deep terrestrial subsurface.</title>
        <authorList>
            <person name="Probst A.J."/>
            <person name="Ladd B."/>
            <person name="Jarett J.K."/>
            <person name="Geller-Mcgrath D.E."/>
            <person name="Sieber C.M.K."/>
            <person name="Emerson J.B."/>
            <person name="Anantharaman K."/>
            <person name="Thomas B.C."/>
            <person name="Malmstrom R."/>
            <person name="Stieglmeier M."/>
            <person name="Klingl A."/>
            <person name="Woyke T."/>
            <person name="Ryan C.M."/>
            <person name="Banfield J.F."/>
        </authorList>
    </citation>
    <scope>NUCLEOTIDE SEQUENCE [LARGE SCALE GENOMIC DNA]</scope>
</reference>
<comment type="caution">
    <text evidence="2">The sequence shown here is derived from an EMBL/GenBank/DDBJ whole genome shotgun (WGS) entry which is preliminary data.</text>
</comment>
<dbReference type="InterPro" id="IPR037257">
    <property type="entry name" value="T2SS_E_N_sf"/>
</dbReference>
<dbReference type="SUPFAM" id="SSF160246">
    <property type="entry name" value="EspE N-terminal domain-like"/>
    <property type="match status" value="1"/>
</dbReference>
<dbReference type="Gene3D" id="3.30.300.160">
    <property type="entry name" value="Type II secretion system, protein E, N-terminal domain"/>
    <property type="match status" value="1"/>
</dbReference>
<evidence type="ECO:0000313" key="3">
    <source>
        <dbReference type="Proteomes" id="UP000229500"/>
    </source>
</evidence>
<protein>
    <recommendedName>
        <fullName evidence="1">Type II secretion system protein GspE N-terminal domain-containing protein</fullName>
    </recommendedName>
</protein>
<proteinExistence type="predicted"/>
<gene>
    <name evidence="2" type="ORF">COU96_03105</name>
</gene>
<evidence type="ECO:0000259" key="1">
    <source>
        <dbReference type="Pfam" id="PF05157"/>
    </source>
</evidence>